<evidence type="ECO:0000256" key="1">
    <source>
        <dbReference type="ARBA" id="ARBA00000135"/>
    </source>
</evidence>
<gene>
    <name evidence="9" type="primary">PLEST003755</name>
    <name evidence="9" type="ORF">PLESTB_001097800</name>
</gene>
<dbReference type="GO" id="GO:0070006">
    <property type="term" value="F:metalloaminopeptidase activity"/>
    <property type="evidence" value="ECO:0007669"/>
    <property type="project" value="InterPro"/>
</dbReference>
<dbReference type="CDD" id="cd00433">
    <property type="entry name" value="Peptidase_M17"/>
    <property type="match status" value="1"/>
</dbReference>
<comment type="subunit">
    <text evidence="4">Homohexamer (dimer of homotrimers).</text>
</comment>
<keyword evidence="7" id="KW-0378">Hydrolase</keyword>
<dbReference type="GO" id="GO:0030145">
    <property type="term" value="F:manganese ion binding"/>
    <property type="evidence" value="ECO:0007669"/>
    <property type="project" value="InterPro"/>
</dbReference>
<dbReference type="HAMAP" id="MF_00181">
    <property type="entry name" value="Cytosol_peptidase_M17"/>
    <property type="match status" value="1"/>
</dbReference>
<evidence type="ECO:0000256" key="5">
    <source>
        <dbReference type="ARBA" id="ARBA00022438"/>
    </source>
</evidence>
<sequence length="605" mass="62511">MAHRLLVRSARVTAKLAATNRSIACTPVAVFCARTSRVVPVAAFAASGVVPGFAAPRAPIAAPRCVRTAAASAAAMKQVSFEPDTLPSVALSSGPGDLESWQGDLLVLAVPEDDFATEGEVTSLKSESLQQLDSRLGGLLTEIVAWGGFDGKQGSQSRVVRYSGPGSKAKHVAMVGLGKTAKMAVAPEWGASPFQALGGAVAALAKANKAETVAVALMTQPETDVRGSALAQITTGALLGGYESSRFKSKKSPTASKLASLHVLMELEAGAAEAAVARGLAAARGNLLTRYLVEAPPNVCTPTHLADTAAHIAAKSPDVFTLKVYEKDECEAMGMGCYLGVAEASSEPPKFIHLKYTPKNGTASRKIAIVGKGLTFDSGGYNLKAGPGSLIELMKFDMGGAGATLGAARILGEIQPADVEIHFIIASCENMVAGAGLRPGDILTAASGKTVEVNNTDAEGRLTLADAMWFAQEKCGATAMVDIATLTGACMIALGTSIAGLFTPSDSLAATLTAASRASGEKIWRMPMEDEYFESLKSPVADMKNTGARYGGSISAALFLKQFVKEGVEWAHIDVAGPVWNEKLGLPTGFGAQLLAEWAVAQAAK</sequence>
<keyword evidence="5" id="KW-0031">Aminopeptidase</keyword>
<dbReference type="InterPro" id="IPR043472">
    <property type="entry name" value="Macro_dom-like"/>
</dbReference>
<evidence type="ECO:0000256" key="3">
    <source>
        <dbReference type="ARBA" id="ARBA00009528"/>
    </source>
</evidence>
<dbReference type="Gene3D" id="3.40.220.10">
    <property type="entry name" value="Leucine Aminopeptidase, subunit E, domain 1"/>
    <property type="match status" value="1"/>
</dbReference>
<comment type="catalytic activity">
    <reaction evidence="1">
        <text>Release of an N-terminal amino acid, Xaa-|-Yaa-, in which Xaa is preferably Leu, but may be other amino acids including Pro although not Arg or Lys, and Yaa may be Pro. Amino acid amides and methyl esters are also readily hydrolyzed, but rates on arylamides are exceedingly low.</text>
        <dbReference type="EC" id="3.4.11.1"/>
    </reaction>
</comment>
<evidence type="ECO:0000256" key="2">
    <source>
        <dbReference type="ARBA" id="ARBA00001585"/>
    </source>
</evidence>
<dbReference type="EMBL" id="BRXU01000015">
    <property type="protein sequence ID" value="GLC56374.1"/>
    <property type="molecule type" value="Genomic_DNA"/>
</dbReference>
<evidence type="ECO:0000259" key="8">
    <source>
        <dbReference type="PROSITE" id="PS00631"/>
    </source>
</evidence>
<dbReference type="InterPro" id="IPR008283">
    <property type="entry name" value="Peptidase_M17_N"/>
</dbReference>
<dbReference type="GO" id="GO:0005737">
    <property type="term" value="C:cytoplasm"/>
    <property type="evidence" value="ECO:0007669"/>
    <property type="project" value="InterPro"/>
</dbReference>
<dbReference type="OrthoDB" id="412814at2759"/>
<keyword evidence="10" id="KW-1185">Reference proteome</keyword>
<dbReference type="PANTHER" id="PTHR11963">
    <property type="entry name" value="LEUCINE AMINOPEPTIDASE-RELATED"/>
    <property type="match status" value="1"/>
</dbReference>
<name>A0A9W6BQC4_9CHLO</name>
<reference evidence="9 10" key="1">
    <citation type="journal article" date="2023" name="Commun. Biol.">
        <title>Reorganization of the ancestral sex-determining regions during the evolution of trioecy in Pleodorina starrii.</title>
        <authorList>
            <person name="Takahashi K."/>
            <person name="Suzuki S."/>
            <person name="Kawai-Toyooka H."/>
            <person name="Yamamoto K."/>
            <person name="Hamaji T."/>
            <person name="Ootsuki R."/>
            <person name="Yamaguchi H."/>
            <person name="Kawachi M."/>
            <person name="Higashiyama T."/>
            <person name="Nozaki H."/>
        </authorList>
    </citation>
    <scope>NUCLEOTIDE SEQUENCE [LARGE SCALE GENOMIC DNA]</scope>
    <source>
        <strain evidence="9 10">NIES-4479</strain>
    </source>
</reference>
<proteinExistence type="inferred from homology"/>
<evidence type="ECO:0000313" key="9">
    <source>
        <dbReference type="EMBL" id="GLC56374.1"/>
    </source>
</evidence>
<feature type="domain" description="Cytosol aminopeptidase" evidence="8">
    <location>
        <begin position="455"/>
        <end position="462"/>
    </location>
</feature>
<dbReference type="Proteomes" id="UP001165080">
    <property type="component" value="Unassembled WGS sequence"/>
</dbReference>
<dbReference type="Pfam" id="PF02789">
    <property type="entry name" value="Peptidase_M17_N"/>
    <property type="match status" value="1"/>
</dbReference>
<dbReference type="NCBIfam" id="NF002076">
    <property type="entry name" value="PRK00913.2-3"/>
    <property type="match status" value="1"/>
</dbReference>
<dbReference type="Pfam" id="PF00883">
    <property type="entry name" value="Peptidase_M17"/>
    <property type="match status" value="1"/>
</dbReference>
<comment type="caution">
    <text evidence="9">The sequence shown here is derived from an EMBL/GenBank/DDBJ whole genome shotgun (WGS) entry which is preliminary data.</text>
</comment>
<dbReference type="PRINTS" id="PR00481">
    <property type="entry name" value="LAMNOPPTDASE"/>
</dbReference>
<dbReference type="SUPFAM" id="SSF53187">
    <property type="entry name" value="Zn-dependent exopeptidases"/>
    <property type="match status" value="1"/>
</dbReference>
<organism evidence="9 10">
    <name type="scientific">Pleodorina starrii</name>
    <dbReference type="NCBI Taxonomy" id="330485"/>
    <lineage>
        <taxon>Eukaryota</taxon>
        <taxon>Viridiplantae</taxon>
        <taxon>Chlorophyta</taxon>
        <taxon>core chlorophytes</taxon>
        <taxon>Chlorophyceae</taxon>
        <taxon>CS clade</taxon>
        <taxon>Chlamydomonadales</taxon>
        <taxon>Volvocaceae</taxon>
        <taxon>Pleodorina</taxon>
    </lineage>
</organism>
<dbReference type="PROSITE" id="PS00631">
    <property type="entry name" value="CYTOSOL_AP"/>
    <property type="match status" value="1"/>
</dbReference>
<dbReference type="InterPro" id="IPR023042">
    <property type="entry name" value="Peptidase_M17_leu_NH2_pept"/>
</dbReference>
<dbReference type="InterPro" id="IPR011356">
    <property type="entry name" value="Leucine_aapep/pepB"/>
</dbReference>
<comment type="catalytic activity">
    <reaction evidence="2">
        <text>Release of N-terminal proline from a peptide.</text>
        <dbReference type="EC" id="3.4.11.5"/>
    </reaction>
</comment>
<evidence type="ECO:0000256" key="6">
    <source>
        <dbReference type="ARBA" id="ARBA00022670"/>
    </source>
</evidence>
<dbReference type="Gene3D" id="3.40.630.10">
    <property type="entry name" value="Zn peptidases"/>
    <property type="match status" value="1"/>
</dbReference>
<accession>A0A9W6BQC4</accession>
<dbReference type="AlphaFoldDB" id="A0A9W6BQC4"/>
<keyword evidence="6" id="KW-0645">Protease</keyword>
<dbReference type="InterPro" id="IPR000819">
    <property type="entry name" value="Peptidase_M17_C"/>
</dbReference>
<evidence type="ECO:0000313" key="10">
    <source>
        <dbReference type="Proteomes" id="UP001165080"/>
    </source>
</evidence>
<dbReference type="SUPFAM" id="SSF52949">
    <property type="entry name" value="Macro domain-like"/>
    <property type="match status" value="1"/>
</dbReference>
<dbReference type="PANTHER" id="PTHR11963:SF23">
    <property type="entry name" value="CYTOSOL AMINOPEPTIDASE"/>
    <property type="match status" value="1"/>
</dbReference>
<protein>
    <recommendedName>
        <fullName evidence="8">Cytosol aminopeptidase domain-containing protein</fullName>
    </recommendedName>
</protein>
<evidence type="ECO:0000256" key="7">
    <source>
        <dbReference type="ARBA" id="ARBA00022801"/>
    </source>
</evidence>
<evidence type="ECO:0000256" key="4">
    <source>
        <dbReference type="ARBA" id="ARBA00011867"/>
    </source>
</evidence>
<dbReference type="GO" id="GO:0006508">
    <property type="term" value="P:proteolysis"/>
    <property type="evidence" value="ECO:0007669"/>
    <property type="project" value="UniProtKB-KW"/>
</dbReference>
<comment type="similarity">
    <text evidence="3">Belongs to the peptidase M17 family.</text>
</comment>